<evidence type="ECO:0000256" key="1">
    <source>
        <dbReference type="ARBA" id="ARBA00023172"/>
    </source>
</evidence>
<dbReference type="InterPro" id="IPR013762">
    <property type="entry name" value="Integrase-like_cat_sf"/>
</dbReference>
<name>A0A5J4X8S1_9EUKA</name>
<sequence length="342" mass="39589">MHQIPFPWFIGKDSGNRTGNERQGSKTFIRQCGRIPSGPVADVGRGLLMRCMKMRGISEEGVKLLFRSQRFIPVKRDFSLLTLLQDWLDIERIAIEVMKKRDIEVILTKVIAFYTIQNNSVASAKSHKARITTMLYHIYQENLASSTTSKLINKALANATIPHRRYKNIQNIQILFNHSRQSKRNKYFNNYELQVKIASLLMSICFFRPNEIAEIRLKFSNVNKSENQASLKLVPKQANAIERYEVYETDNEKLSPKLAIYEWIDRLKKQFPKGTDFLLWHKGFNNTTTTKDISLQFTKLLRELKIIGASAYSIQHSAKTDLAKLNISEKDLASFTYHSQYS</sequence>
<dbReference type="InterPro" id="IPR011010">
    <property type="entry name" value="DNA_brk_join_enz"/>
</dbReference>
<organism evidence="2 3">
    <name type="scientific">Streblomastix strix</name>
    <dbReference type="NCBI Taxonomy" id="222440"/>
    <lineage>
        <taxon>Eukaryota</taxon>
        <taxon>Metamonada</taxon>
        <taxon>Preaxostyla</taxon>
        <taxon>Oxymonadida</taxon>
        <taxon>Streblomastigidae</taxon>
        <taxon>Streblomastix</taxon>
    </lineage>
</organism>
<evidence type="ECO:0008006" key="4">
    <source>
        <dbReference type="Google" id="ProtNLM"/>
    </source>
</evidence>
<evidence type="ECO:0000313" key="3">
    <source>
        <dbReference type="Proteomes" id="UP000324800"/>
    </source>
</evidence>
<dbReference type="GO" id="GO:0015074">
    <property type="term" value="P:DNA integration"/>
    <property type="evidence" value="ECO:0007669"/>
    <property type="project" value="InterPro"/>
</dbReference>
<dbReference type="GO" id="GO:0006310">
    <property type="term" value="P:DNA recombination"/>
    <property type="evidence" value="ECO:0007669"/>
    <property type="project" value="UniProtKB-KW"/>
</dbReference>
<dbReference type="Gene3D" id="1.10.443.10">
    <property type="entry name" value="Intergrase catalytic core"/>
    <property type="match status" value="1"/>
</dbReference>
<evidence type="ECO:0000313" key="2">
    <source>
        <dbReference type="EMBL" id="KAA6403564.1"/>
    </source>
</evidence>
<proteinExistence type="predicted"/>
<gene>
    <name evidence="2" type="ORF">EZS28_000900</name>
</gene>
<keyword evidence="1" id="KW-0233">DNA recombination</keyword>
<accession>A0A5J4X8S1</accession>
<dbReference type="SUPFAM" id="SSF56349">
    <property type="entry name" value="DNA breaking-rejoining enzymes"/>
    <property type="match status" value="1"/>
</dbReference>
<dbReference type="Proteomes" id="UP000324800">
    <property type="component" value="Unassembled WGS sequence"/>
</dbReference>
<protein>
    <recommendedName>
        <fullName evidence="4">Tyr recombinase domain-containing protein</fullName>
    </recommendedName>
</protein>
<dbReference type="AlphaFoldDB" id="A0A5J4X8S1"/>
<comment type="caution">
    <text evidence="2">The sequence shown here is derived from an EMBL/GenBank/DDBJ whole genome shotgun (WGS) entry which is preliminary data.</text>
</comment>
<reference evidence="2 3" key="1">
    <citation type="submission" date="2019-03" db="EMBL/GenBank/DDBJ databases">
        <title>Single cell metagenomics reveals metabolic interactions within the superorganism composed of flagellate Streblomastix strix and complex community of Bacteroidetes bacteria on its surface.</title>
        <authorList>
            <person name="Treitli S.C."/>
            <person name="Kolisko M."/>
            <person name="Husnik F."/>
            <person name="Keeling P."/>
            <person name="Hampl V."/>
        </authorList>
    </citation>
    <scope>NUCLEOTIDE SEQUENCE [LARGE SCALE GENOMIC DNA]</scope>
    <source>
        <strain evidence="2">ST1C</strain>
    </source>
</reference>
<dbReference type="GO" id="GO:0003677">
    <property type="term" value="F:DNA binding"/>
    <property type="evidence" value="ECO:0007669"/>
    <property type="project" value="InterPro"/>
</dbReference>
<dbReference type="EMBL" id="SNRW01000085">
    <property type="protein sequence ID" value="KAA6403564.1"/>
    <property type="molecule type" value="Genomic_DNA"/>
</dbReference>